<dbReference type="AlphaFoldDB" id="A0A6J6C4H6"/>
<sequence length="56" mass="6210">MLQVEVWDETGGITLSFLGRREIAGLEVGMEMRAEGMVGEEDGQLIILNPSYELLI</sequence>
<gene>
    <name evidence="1" type="ORF">UFOPK1458_00565</name>
    <name evidence="2" type="ORF">UFOPK4032_00220</name>
</gene>
<dbReference type="EMBL" id="CAFBOW010000024">
    <property type="protein sequence ID" value="CAB4992109.1"/>
    <property type="molecule type" value="Genomic_DNA"/>
</dbReference>
<dbReference type="CDD" id="cd04488">
    <property type="entry name" value="RecG_wedge_OBF"/>
    <property type="match status" value="1"/>
</dbReference>
<name>A0A6J6C4H6_9ZZZZ</name>
<evidence type="ECO:0000313" key="1">
    <source>
        <dbReference type="EMBL" id="CAB4545954.1"/>
    </source>
</evidence>
<reference evidence="1" key="1">
    <citation type="submission" date="2020-05" db="EMBL/GenBank/DDBJ databases">
        <authorList>
            <person name="Chiriac C."/>
            <person name="Salcher M."/>
            <person name="Ghai R."/>
            <person name="Kavagutti S V."/>
        </authorList>
    </citation>
    <scope>NUCLEOTIDE SEQUENCE</scope>
</reference>
<dbReference type="EMBL" id="CAEZSQ010000113">
    <property type="protein sequence ID" value="CAB4545954.1"/>
    <property type="molecule type" value="Genomic_DNA"/>
</dbReference>
<protein>
    <submittedName>
        <fullName evidence="1">Unannotated protein</fullName>
    </submittedName>
</protein>
<evidence type="ECO:0000313" key="2">
    <source>
        <dbReference type="EMBL" id="CAB4992109.1"/>
    </source>
</evidence>
<proteinExistence type="predicted"/>
<organism evidence="1">
    <name type="scientific">freshwater metagenome</name>
    <dbReference type="NCBI Taxonomy" id="449393"/>
    <lineage>
        <taxon>unclassified sequences</taxon>
        <taxon>metagenomes</taxon>
        <taxon>ecological metagenomes</taxon>
    </lineage>
</organism>
<accession>A0A6J6C4H6</accession>